<dbReference type="Gene3D" id="2.40.128.20">
    <property type="match status" value="2"/>
</dbReference>
<keyword evidence="4" id="KW-1185">Reference proteome</keyword>
<protein>
    <submittedName>
        <fullName evidence="3">Uncharacterized protein</fullName>
    </submittedName>
</protein>
<dbReference type="SUPFAM" id="SSF50814">
    <property type="entry name" value="Lipocalins"/>
    <property type="match status" value="2"/>
</dbReference>
<dbReference type="GO" id="GO:0000918">
    <property type="term" value="P:division septum site selection"/>
    <property type="evidence" value="ECO:0007669"/>
    <property type="project" value="TreeGrafter"/>
</dbReference>
<evidence type="ECO:0000313" key="3">
    <source>
        <dbReference type="EMBL" id="AFZ46837.1"/>
    </source>
</evidence>
<dbReference type="PANTHER" id="PTHR33404">
    <property type="entry name" value="CELL DIVISION TOPOLOGICAL SPECIFICITY FACTOR HOMOLOG, CHLOROPLASTIC"/>
    <property type="match status" value="1"/>
</dbReference>
<evidence type="ECO:0000259" key="1">
    <source>
        <dbReference type="Pfam" id="PF12204"/>
    </source>
</evidence>
<dbReference type="InterPro" id="IPR012674">
    <property type="entry name" value="Calycin"/>
</dbReference>
<dbReference type="Pfam" id="PF12204">
    <property type="entry name" value="DUF3598_N"/>
    <property type="match status" value="1"/>
</dbReference>
<evidence type="ECO:0000313" key="4">
    <source>
        <dbReference type="Proteomes" id="UP000010483"/>
    </source>
</evidence>
<evidence type="ECO:0000259" key="2">
    <source>
        <dbReference type="Pfam" id="PF21053"/>
    </source>
</evidence>
<feature type="domain" description="DUF3598" evidence="1">
    <location>
        <begin position="3"/>
        <end position="140"/>
    </location>
</feature>
<feature type="domain" description="Biogenesis factor required for ATP synthase 1-like C-terminal" evidence="2">
    <location>
        <begin position="144"/>
        <end position="275"/>
    </location>
</feature>
<dbReference type="EMBL" id="CP003940">
    <property type="protein sequence ID" value="AFZ46837.1"/>
    <property type="molecule type" value="Genomic_DNA"/>
</dbReference>
<dbReference type="InterPro" id="IPR048378">
    <property type="entry name" value="BFA1-like_C"/>
</dbReference>
<dbReference type="eggNOG" id="ENOG502Z85V">
    <property type="taxonomic scope" value="Bacteria"/>
</dbReference>
<sequence length="277" mass="32045">MSSSQWERLLKNRGVWLGSFTQFSPRGELIKDTPTRIQLEGLHEDKTIRLTVTRLGQDTPPHVNEFTYLNRSIFLFEEGHFSKGTLQFSPFSTFGAEFGFVKGDSEGICCASRRLRMVQLFDKDSNFEQATLIREFREGTPKKEREKLSLDQLIGKWQGEAVTLYPDWREPEKYPTQLILEQMGDRLKQTLKTPQLEFNSSAIIENNALTFPDSNIRTVLLPDGASLTVPLKIIHRQPFFLECGWLIEPNQRLRIIRNYDETGAWQSVTLVTEFKQP</sequence>
<dbReference type="GO" id="GO:0005886">
    <property type="term" value="C:plasma membrane"/>
    <property type="evidence" value="ECO:0007669"/>
    <property type="project" value="TreeGrafter"/>
</dbReference>
<gene>
    <name evidence="3" type="ordered locus">Cyast_0865</name>
</gene>
<name>K9YK37_CYASC</name>
<dbReference type="AlphaFoldDB" id="K9YK37"/>
<dbReference type="Pfam" id="PF21053">
    <property type="entry name" value="BFA1_C"/>
    <property type="match status" value="1"/>
</dbReference>
<dbReference type="KEGG" id="csn:Cyast_0865"/>
<organism evidence="3 4">
    <name type="scientific">Cyanobacterium stanieri (strain ATCC 29140 / PCC 7202)</name>
    <dbReference type="NCBI Taxonomy" id="292563"/>
    <lineage>
        <taxon>Bacteria</taxon>
        <taxon>Bacillati</taxon>
        <taxon>Cyanobacteriota</taxon>
        <taxon>Cyanophyceae</taxon>
        <taxon>Oscillatoriophycideae</taxon>
        <taxon>Chroococcales</taxon>
        <taxon>Geminocystaceae</taxon>
        <taxon>Cyanobacterium</taxon>
    </lineage>
</organism>
<proteinExistence type="predicted"/>
<dbReference type="BioCyc" id="CSTA292563:G1353-872-MONOMER"/>
<dbReference type="PANTHER" id="PTHR33404:SF1">
    <property type="entry name" value="SLL0497 PROTEIN"/>
    <property type="match status" value="1"/>
</dbReference>
<reference evidence="4" key="1">
    <citation type="journal article" date="2013" name="Proc. Natl. Acad. Sci. U.S.A.">
        <title>Improving the coverage of the cyanobacterial phylum using diversity-driven genome sequencing.</title>
        <authorList>
            <person name="Shih P.M."/>
            <person name="Wu D."/>
            <person name="Latifi A."/>
            <person name="Axen S.D."/>
            <person name="Fewer D.P."/>
            <person name="Talla E."/>
            <person name="Calteau A."/>
            <person name="Cai F."/>
            <person name="Tandeau de Marsac N."/>
            <person name="Rippka R."/>
            <person name="Herdman M."/>
            <person name="Sivonen K."/>
            <person name="Coursin T."/>
            <person name="Laurent T."/>
            <person name="Goodwin L."/>
            <person name="Nolan M."/>
            <person name="Davenport K.W."/>
            <person name="Han C.S."/>
            <person name="Rubin E.M."/>
            <person name="Eisen J.A."/>
            <person name="Woyke T."/>
            <person name="Gugger M."/>
            <person name="Kerfeld C.A."/>
        </authorList>
    </citation>
    <scope>NUCLEOTIDE SEQUENCE [LARGE SCALE GENOMIC DNA]</scope>
    <source>
        <strain evidence="4">ATCC 29140 / PCC 7202</strain>
    </source>
</reference>
<dbReference type="STRING" id="292563.Cyast_0865"/>
<dbReference type="Proteomes" id="UP000010483">
    <property type="component" value="Chromosome"/>
</dbReference>
<dbReference type="HOGENOM" id="CLU_1000544_0_0_3"/>
<accession>K9YK37</accession>
<dbReference type="InterPro" id="IPR022017">
    <property type="entry name" value="BFA1-like_DUF3598"/>
</dbReference>